<dbReference type="PROSITE" id="PS50172">
    <property type="entry name" value="BRCT"/>
    <property type="match status" value="1"/>
</dbReference>
<evidence type="ECO:0000313" key="4">
    <source>
        <dbReference type="Proteomes" id="UP000827549"/>
    </source>
</evidence>
<proteinExistence type="predicted"/>
<gene>
    <name evidence="3" type="ORF">LOC62_07G008896</name>
</gene>
<feature type="region of interest" description="Disordered" evidence="1">
    <location>
        <begin position="251"/>
        <end position="276"/>
    </location>
</feature>
<dbReference type="Proteomes" id="UP000827549">
    <property type="component" value="Chromosome 7"/>
</dbReference>
<dbReference type="AlphaFoldDB" id="A0AAF0YGY5"/>
<evidence type="ECO:0000259" key="2">
    <source>
        <dbReference type="PROSITE" id="PS50172"/>
    </source>
</evidence>
<accession>A0AAF0YGY5</accession>
<evidence type="ECO:0000256" key="1">
    <source>
        <dbReference type="SAM" id="MobiDB-lite"/>
    </source>
</evidence>
<keyword evidence="4" id="KW-1185">Reference proteome</keyword>
<name>A0AAF0YGY5_9TREE</name>
<sequence length="276" mass="31860">MLVGRLPPSRWLSSTFVGKCFYVQMTGRDPHVVMREKHLIRCHGGYIMRQPFPGWGAPADFFIIERPPAVPKKRRHYLHYVDENMTLEETTEGGLDHLMLTAAMARPRNRPLFFRSSWLRKCIRKRKCDTSAQTIDAFGASLVSVPKSLFGSVGGPTFHYRGQDRPFKIFLDDTCARFSRMVEERGGEITAFEDAEILVFPEPAWEELSLQQQRLIARRPAGTEVVRKEWVIDCLDKGWCPTAWYPIFGLDGEDDEDEDAVMVKKEEKEDDEDEQE</sequence>
<reference evidence="3" key="1">
    <citation type="submission" date="2023-10" db="EMBL/GenBank/DDBJ databases">
        <authorList>
            <person name="Noh H."/>
        </authorList>
    </citation>
    <scope>NUCLEOTIDE SEQUENCE</scope>
    <source>
        <strain evidence="3">DUCC4014</strain>
    </source>
</reference>
<feature type="compositionally biased region" description="Acidic residues" evidence="1">
    <location>
        <begin position="251"/>
        <end position="260"/>
    </location>
</feature>
<dbReference type="RefSeq" id="XP_062631423.1">
    <property type="nucleotide sequence ID" value="XM_062775439.1"/>
</dbReference>
<protein>
    <recommendedName>
        <fullName evidence="2">BRCT domain-containing protein</fullName>
    </recommendedName>
</protein>
<organism evidence="3 4">
    <name type="scientific">Vanrija pseudolonga</name>
    <dbReference type="NCBI Taxonomy" id="143232"/>
    <lineage>
        <taxon>Eukaryota</taxon>
        <taxon>Fungi</taxon>
        <taxon>Dikarya</taxon>
        <taxon>Basidiomycota</taxon>
        <taxon>Agaricomycotina</taxon>
        <taxon>Tremellomycetes</taxon>
        <taxon>Trichosporonales</taxon>
        <taxon>Trichosporonaceae</taxon>
        <taxon>Vanrija</taxon>
    </lineage>
</organism>
<dbReference type="InterPro" id="IPR001357">
    <property type="entry name" value="BRCT_dom"/>
</dbReference>
<evidence type="ECO:0000313" key="3">
    <source>
        <dbReference type="EMBL" id="WOO85397.1"/>
    </source>
</evidence>
<dbReference type="GeneID" id="87812060"/>
<feature type="domain" description="BRCT" evidence="2">
    <location>
        <begin position="178"/>
        <end position="238"/>
    </location>
</feature>
<dbReference type="EMBL" id="CP086720">
    <property type="protein sequence ID" value="WOO85397.1"/>
    <property type="molecule type" value="Genomic_DNA"/>
</dbReference>